<organism evidence="1 2">
    <name type="scientific">Klebsiella pneumoniae</name>
    <dbReference type="NCBI Taxonomy" id="573"/>
    <lineage>
        <taxon>Bacteria</taxon>
        <taxon>Pseudomonadati</taxon>
        <taxon>Pseudomonadota</taxon>
        <taxon>Gammaproteobacteria</taxon>
        <taxon>Enterobacterales</taxon>
        <taxon>Enterobacteriaceae</taxon>
        <taxon>Klebsiella/Raoultella group</taxon>
        <taxon>Klebsiella</taxon>
        <taxon>Klebsiella pneumoniae complex</taxon>
    </lineage>
</organism>
<reference evidence="1 2" key="1">
    <citation type="submission" date="2018-06" db="EMBL/GenBank/DDBJ databases">
        <authorList>
            <consortium name="Pathogen Informatics"/>
            <person name="Doyle S."/>
        </authorList>
    </citation>
    <scope>NUCLEOTIDE SEQUENCE [LARGE SCALE GENOMIC DNA]</scope>
    <source>
        <strain evidence="1 2">NCTC9140</strain>
    </source>
</reference>
<sequence>MLTAHSLCWLCQMPLAVARWGICSRCSRALLACPPLCPQCGLPAAASRHPCGRCLQKPPPWHRLVAVNDYRPPLSGLVQQLKFHHRPELGPALARLLLQRLLQRDDLPPVDALVGVPLWHRRRWRRGYNQCDELCRPLARWRGCVWHREGLTRQRAGAVQHSLNARQRRQNLKNAFQLELPCRDSISLWWMMSSRPAAPSLRYPACFCETAPRRFRYGVCAVPCRPPLMGVL</sequence>
<dbReference type="InterPro" id="IPR029057">
    <property type="entry name" value="PRTase-like"/>
</dbReference>
<dbReference type="Proteomes" id="UP000254938">
    <property type="component" value="Unassembled WGS sequence"/>
</dbReference>
<evidence type="ECO:0000313" key="2">
    <source>
        <dbReference type="Proteomes" id="UP000254938"/>
    </source>
</evidence>
<gene>
    <name evidence="1" type="primary">gntX</name>
    <name evidence="1" type="ORF">NCTC9140_07593</name>
</gene>
<evidence type="ECO:0000313" key="1">
    <source>
        <dbReference type="EMBL" id="STS85750.1"/>
    </source>
</evidence>
<dbReference type="EMBL" id="UGKQ01000007">
    <property type="protein sequence ID" value="STS85750.1"/>
    <property type="molecule type" value="Genomic_DNA"/>
</dbReference>
<dbReference type="PANTHER" id="PTHR47505:SF1">
    <property type="entry name" value="DNA UTILIZATION PROTEIN YHGH"/>
    <property type="match status" value="1"/>
</dbReference>
<accession>A0A377U654</accession>
<protein>
    <submittedName>
        <fullName evidence="1">Protein GntX</fullName>
    </submittedName>
</protein>
<dbReference type="SUPFAM" id="SSF53271">
    <property type="entry name" value="PRTase-like"/>
    <property type="match status" value="1"/>
</dbReference>
<dbReference type="InterPro" id="IPR051910">
    <property type="entry name" value="ComF/GntX_DNA_util-trans"/>
</dbReference>
<proteinExistence type="predicted"/>
<dbReference type="PANTHER" id="PTHR47505">
    <property type="entry name" value="DNA UTILIZATION PROTEIN YHGH"/>
    <property type="match status" value="1"/>
</dbReference>
<dbReference type="AlphaFoldDB" id="A0A377U654"/>
<name>A0A377U654_KLEPN</name>